<gene>
    <name evidence="2" type="ORF">TPC1_31085</name>
</gene>
<keyword evidence="1" id="KW-0175">Coiled coil</keyword>
<feature type="coiled-coil region" evidence="1">
    <location>
        <begin position="345"/>
        <end position="379"/>
    </location>
</feature>
<evidence type="ECO:0000256" key="1">
    <source>
        <dbReference type="SAM" id="Coils"/>
    </source>
</evidence>
<protein>
    <submittedName>
        <fullName evidence="2">Uncharacterized protein</fullName>
    </submittedName>
</protein>
<proteinExistence type="predicted"/>
<reference evidence="2" key="1">
    <citation type="submission" date="2015-07" db="EMBL/GenBank/DDBJ databases">
        <title>Adaptation to a free-living lifestyle via gene acquisitions in the diplomonad Trepomonas sp. PC1.</title>
        <authorList>
            <person name="Xu F."/>
            <person name="Jerlstrom-Hultqvist J."/>
            <person name="Kolisko M."/>
            <person name="Simpson A.G.B."/>
            <person name="Roger A.J."/>
            <person name="Svard S.G."/>
            <person name="Andersson J.O."/>
        </authorList>
    </citation>
    <scope>NUCLEOTIDE SEQUENCE</scope>
    <source>
        <strain evidence="2">PC1</strain>
    </source>
</reference>
<dbReference type="AlphaFoldDB" id="A0A146JXI3"/>
<feature type="non-terminal residue" evidence="2">
    <location>
        <position position="1"/>
    </location>
</feature>
<dbReference type="EMBL" id="GDID01007186">
    <property type="protein sequence ID" value="JAP89420.1"/>
    <property type="molecule type" value="Transcribed_RNA"/>
</dbReference>
<sequence>TSQLMLSYLQNFEPLALPDLTWNVFYSRDVEPDGRLPGDMLMDQLNQMLFFISLTGEQLPFAELDFKPWGNAYMHSNLIYIFDLSSKKIKTMDVKTRQIADLKLNVGFFGFQSFVIAKNAIFYRNVDGKLQKFDLVTKTDVFTGQLCDEVSGFGNTIAVYSVNKTTIFDVKGDLVKKKTTPGRFSFDAAGVLVCLEKKEYIDLFDKNLEVKQVKKFKIEKFYTQLGVTQFKDLVNAEKIAKMANSICLPDKAELFEQALQKADWAAVAQFPSLIKDNVGKVLQQLKSCSEEAIYEVVGFQLANSNDLHYLRQFAEAFALNGLNFGAKCQNFATEVKFSIKMEEQRKMINTSLQRMEGKIAQIQEEQSEIKKRVDKMKQLQDFNVQWTKKQLEEHGKAILLIKEWLGV</sequence>
<organism evidence="2">
    <name type="scientific">Trepomonas sp. PC1</name>
    <dbReference type="NCBI Taxonomy" id="1076344"/>
    <lineage>
        <taxon>Eukaryota</taxon>
        <taxon>Metamonada</taxon>
        <taxon>Diplomonadida</taxon>
        <taxon>Hexamitidae</taxon>
        <taxon>Hexamitinae</taxon>
        <taxon>Trepomonas</taxon>
    </lineage>
</organism>
<accession>A0A146JXI3</accession>
<evidence type="ECO:0000313" key="2">
    <source>
        <dbReference type="EMBL" id="JAP89420.1"/>
    </source>
</evidence>
<name>A0A146JXI3_9EUKA</name>